<reference evidence="2" key="1">
    <citation type="journal article" date="2022" name="Mol. Ecol. Resour.">
        <title>The genomes of chicory, endive, great burdock and yacon provide insights into Asteraceae palaeo-polyploidization history and plant inulin production.</title>
        <authorList>
            <person name="Fan W."/>
            <person name="Wang S."/>
            <person name="Wang H."/>
            <person name="Wang A."/>
            <person name="Jiang F."/>
            <person name="Liu H."/>
            <person name="Zhao H."/>
            <person name="Xu D."/>
            <person name="Zhang Y."/>
        </authorList>
    </citation>
    <scope>NUCLEOTIDE SEQUENCE [LARGE SCALE GENOMIC DNA]</scope>
    <source>
        <strain evidence="2">cv. Niubang</strain>
    </source>
</reference>
<dbReference type="Proteomes" id="UP001055879">
    <property type="component" value="Linkage Group LG11"/>
</dbReference>
<reference evidence="1 2" key="2">
    <citation type="journal article" date="2022" name="Mol. Ecol. Resour.">
        <title>The genomes of chicory, endive, great burdock and yacon provide insights into Asteraceae paleo-polyploidization history and plant inulin production.</title>
        <authorList>
            <person name="Fan W."/>
            <person name="Wang S."/>
            <person name="Wang H."/>
            <person name="Wang A."/>
            <person name="Jiang F."/>
            <person name="Liu H."/>
            <person name="Zhao H."/>
            <person name="Xu D."/>
            <person name="Zhang Y."/>
        </authorList>
    </citation>
    <scope>NUCLEOTIDE SEQUENCE [LARGE SCALE GENOMIC DNA]</scope>
    <source>
        <strain evidence="2">cv. Niubang</strain>
    </source>
</reference>
<keyword evidence="2" id="KW-1185">Reference proteome</keyword>
<evidence type="ECO:0000313" key="2">
    <source>
        <dbReference type="Proteomes" id="UP001055879"/>
    </source>
</evidence>
<protein>
    <submittedName>
        <fullName evidence="1">Uncharacterized protein</fullName>
    </submittedName>
</protein>
<proteinExistence type="predicted"/>
<name>A0ACB8Z3R3_ARCLA</name>
<dbReference type="EMBL" id="CM042057">
    <property type="protein sequence ID" value="KAI3691920.1"/>
    <property type="molecule type" value="Genomic_DNA"/>
</dbReference>
<gene>
    <name evidence="1" type="ORF">L6452_31723</name>
</gene>
<accession>A0ACB8Z3R3</accession>
<comment type="caution">
    <text evidence="1">The sequence shown here is derived from an EMBL/GenBank/DDBJ whole genome shotgun (WGS) entry which is preliminary data.</text>
</comment>
<sequence length="81" mass="8975">MNSIFSSFDALSAEFMGQSLCFFNTKSPPSATTTIQDDQNKMKHDTTTTATSRRATSKGGYSARWAPEMDGLHCFESLVFH</sequence>
<organism evidence="1 2">
    <name type="scientific">Arctium lappa</name>
    <name type="common">Greater burdock</name>
    <name type="synonym">Lappa major</name>
    <dbReference type="NCBI Taxonomy" id="4217"/>
    <lineage>
        <taxon>Eukaryota</taxon>
        <taxon>Viridiplantae</taxon>
        <taxon>Streptophyta</taxon>
        <taxon>Embryophyta</taxon>
        <taxon>Tracheophyta</taxon>
        <taxon>Spermatophyta</taxon>
        <taxon>Magnoliopsida</taxon>
        <taxon>eudicotyledons</taxon>
        <taxon>Gunneridae</taxon>
        <taxon>Pentapetalae</taxon>
        <taxon>asterids</taxon>
        <taxon>campanulids</taxon>
        <taxon>Asterales</taxon>
        <taxon>Asteraceae</taxon>
        <taxon>Carduoideae</taxon>
        <taxon>Cardueae</taxon>
        <taxon>Arctiinae</taxon>
        <taxon>Arctium</taxon>
    </lineage>
</organism>
<evidence type="ECO:0000313" key="1">
    <source>
        <dbReference type="EMBL" id="KAI3691920.1"/>
    </source>
</evidence>